<accession>X6P9J8</accession>
<name>X6P9J8_RETFI</name>
<reference evidence="1 2" key="1">
    <citation type="journal article" date="2013" name="Curr. Biol.">
        <title>The Genome of the Foraminiferan Reticulomyxa filosa.</title>
        <authorList>
            <person name="Glockner G."/>
            <person name="Hulsmann N."/>
            <person name="Schleicher M."/>
            <person name="Noegel A.A."/>
            <person name="Eichinger L."/>
            <person name="Gallinger C."/>
            <person name="Pawlowski J."/>
            <person name="Sierra R."/>
            <person name="Euteneuer U."/>
            <person name="Pillet L."/>
            <person name="Moustafa A."/>
            <person name="Platzer M."/>
            <person name="Groth M."/>
            <person name="Szafranski K."/>
            <person name="Schliwa M."/>
        </authorList>
    </citation>
    <scope>NUCLEOTIDE SEQUENCE [LARGE SCALE GENOMIC DNA]</scope>
</reference>
<proteinExistence type="predicted"/>
<gene>
    <name evidence="1" type="ORF">RFI_02294</name>
</gene>
<comment type="caution">
    <text evidence="1">The sequence shown here is derived from an EMBL/GenBank/DDBJ whole genome shotgun (WGS) entry which is preliminary data.</text>
</comment>
<protein>
    <submittedName>
        <fullName evidence="1">Uncharacterized protein</fullName>
    </submittedName>
</protein>
<dbReference type="AlphaFoldDB" id="X6P9J8"/>
<keyword evidence="2" id="KW-1185">Reference proteome</keyword>
<evidence type="ECO:0000313" key="2">
    <source>
        <dbReference type="Proteomes" id="UP000023152"/>
    </source>
</evidence>
<evidence type="ECO:0000313" key="1">
    <source>
        <dbReference type="EMBL" id="ETO34793.1"/>
    </source>
</evidence>
<dbReference type="Proteomes" id="UP000023152">
    <property type="component" value="Unassembled WGS sequence"/>
</dbReference>
<organism evidence="1 2">
    <name type="scientific">Reticulomyxa filosa</name>
    <dbReference type="NCBI Taxonomy" id="46433"/>
    <lineage>
        <taxon>Eukaryota</taxon>
        <taxon>Sar</taxon>
        <taxon>Rhizaria</taxon>
        <taxon>Retaria</taxon>
        <taxon>Foraminifera</taxon>
        <taxon>Monothalamids</taxon>
        <taxon>Reticulomyxidae</taxon>
        <taxon>Reticulomyxa</taxon>
    </lineage>
</organism>
<sequence length="233" mass="27029">MHSEQEVTKSREEAIRVEEEISKEMAMITAQAKPALELARQSVSNIKKKSQLDEIRAMRMFILLNWKIDANDPTGMIKAVANKEFIQSILNFDTNAIADKQRSRVSNHHKHVVVQIGNRTIKEYKAEYAKMHEMMQVQQSMARVPSSCCKTCRKRSHHQLRKTELNTFGWRLSHFHCLFFDVYWLLQHYLSSGAHSKMEAGHVMTTLKNLKHKAKVKAIQEKADQSEHISTKD</sequence>
<dbReference type="EMBL" id="ASPP01002276">
    <property type="protein sequence ID" value="ETO34793.1"/>
    <property type="molecule type" value="Genomic_DNA"/>
</dbReference>